<accession>A0A4Z1T7E7</accession>
<dbReference type="EMBL" id="VDLU01000002">
    <property type="protein sequence ID" value="TNJ28489.1"/>
    <property type="molecule type" value="Genomic_DNA"/>
</dbReference>
<feature type="transmembrane region" description="Helical" evidence="1">
    <location>
        <begin position="31"/>
        <end position="49"/>
    </location>
</feature>
<dbReference type="AlphaFoldDB" id="A0A4Z1T7E7"/>
<feature type="transmembrane region" description="Helical" evidence="1">
    <location>
        <begin position="99"/>
        <end position="123"/>
    </location>
</feature>
<name>A0A4Z1T7E7_GIAMU</name>
<comment type="caution">
    <text evidence="2">The sequence shown here is derived from an EMBL/GenBank/DDBJ whole genome shotgun (WGS) entry which is preliminary data.</text>
</comment>
<keyword evidence="3" id="KW-1185">Reference proteome</keyword>
<reference evidence="2 3" key="1">
    <citation type="submission" date="2019-05" db="EMBL/GenBank/DDBJ databases">
        <title>The compact genome of Giardia muris reveals important steps in the evolution of intestinal protozoan parasites.</title>
        <authorList>
            <person name="Xu F."/>
            <person name="Jimenez-Gonzalez A."/>
            <person name="Einarsson E."/>
            <person name="Astvaldsson A."/>
            <person name="Peirasmaki D."/>
            <person name="Eckmann L."/>
            <person name="Andersson J.O."/>
            <person name="Svard S.G."/>
            <person name="Jerlstrom-Hultqvist J."/>
        </authorList>
    </citation>
    <scope>NUCLEOTIDE SEQUENCE [LARGE SCALE GENOMIC DNA]</scope>
    <source>
        <strain evidence="2 3">Roberts-Thomson</strain>
    </source>
</reference>
<gene>
    <name evidence="2" type="ORF">GMRT_12621</name>
</gene>
<keyword evidence="1" id="KW-0472">Membrane</keyword>
<evidence type="ECO:0000313" key="3">
    <source>
        <dbReference type="Proteomes" id="UP000315496"/>
    </source>
</evidence>
<sequence>MDRNATADDCSVSILELVRHLSWSDFIEDRVFLSLSLGWFFTASVAIAFSHNVWVLALETLGSALIALFYEQIDTLLVIRDARAEGLAEVYVSGLHERALLFLCLPNLALAAVGALRLGSLVYQEVVNYRELSAQVAAFNLEAVSTNPTCEIPESSEEGETAT</sequence>
<proteinExistence type="predicted"/>
<protein>
    <submittedName>
        <fullName evidence="2">Uncharacterized protein</fullName>
    </submittedName>
</protein>
<evidence type="ECO:0000313" key="2">
    <source>
        <dbReference type="EMBL" id="TNJ28489.1"/>
    </source>
</evidence>
<keyword evidence="1" id="KW-1133">Transmembrane helix</keyword>
<keyword evidence="1" id="KW-0812">Transmembrane</keyword>
<dbReference type="Proteomes" id="UP000315496">
    <property type="component" value="Chromosome 2"/>
</dbReference>
<dbReference type="VEuPathDB" id="GiardiaDB:GMRT_12621"/>
<organism evidence="2 3">
    <name type="scientific">Giardia muris</name>
    <dbReference type="NCBI Taxonomy" id="5742"/>
    <lineage>
        <taxon>Eukaryota</taxon>
        <taxon>Metamonada</taxon>
        <taxon>Diplomonadida</taxon>
        <taxon>Hexamitidae</taxon>
        <taxon>Giardiinae</taxon>
        <taxon>Giardia</taxon>
    </lineage>
</organism>
<evidence type="ECO:0000256" key="1">
    <source>
        <dbReference type="SAM" id="Phobius"/>
    </source>
</evidence>